<keyword evidence="2" id="KW-1185">Reference proteome</keyword>
<sequence>MSHLIESLSTEVHPELSDRRNEALHELLHNSYEISERIVTFKTGTDTFYSGTASFTSFTGDTLKALFSVYIFESAIYASLLSLDMVKLIDVPFAYFVPELESYLTV</sequence>
<dbReference type="AlphaFoldDB" id="A0A1G6YYK7"/>
<gene>
    <name evidence="1" type="ORF">SAMN05216464_103145</name>
</gene>
<proteinExistence type="predicted"/>
<dbReference type="STRING" id="1391627.SAMN05216464_103145"/>
<accession>A0A1G6YYK7</accession>
<evidence type="ECO:0000313" key="2">
    <source>
        <dbReference type="Proteomes" id="UP000199072"/>
    </source>
</evidence>
<dbReference type="EMBL" id="FNAI01000003">
    <property type="protein sequence ID" value="SDD95401.1"/>
    <property type="molecule type" value="Genomic_DNA"/>
</dbReference>
<organism evidence="1 2">
    <name type="scientific">Mucilaginibacter pineti</name>
    <dbReference type="NCBI Taxonomy" id="1391627"/>
    <lineage>
        <taxon>Bacteria</taxon>
        <taxon>Pseudomonadati</taxon>
        <taxon>Bacteroidota</taxon>
        <taxon>Sphingobacteriia</taxon>
        <taxon>Sphingobacteriales</taxon>
        <taxon>Sphingobacteriaceae</taxon>
        <taxon>Mucilaginibacter</taxon>
    </lineage>
</organism>
<protein>
    <submittedName>
        <fullName evidence="1">Uncharacterized protein</fullName>
    </submittedName>
</protein>
<reference evidence="1 2" key="1">
    <citation type="submission" date="2016-10" db="EMBL/GenBank/DDBJ databases">
        <authorList>
            <person name="de Groot N.N."/>
        </authorList>
    </citation>
    <scope>NUCLEOTIDE SEQUENCE [LARGE SCALE GENOMIC DNA]</scope>
    <source>
        <strain evidence="1 2">47C3B</strain>
    </source>
</reference>
<dbReference type="RefSeq" id="WP_091147885.1">
    <property type="nucleotide sequence ID" value="NZ_FNAI01000003.1"/>
</dbReference>
<name>A0A1G6YYK7_9SPHI</name>
<dbReference type="Proteomes" id="UP000199072">
    <property type="component" value="Unassembled WGS sequence"/>
</dbReference>
<evidence type="ECO:0000313" key="1">
    <source>
        <dbReference type="EMBL" id="SDD95401.1"/>
    </source>
</evidence>